<dbReference type="InterPro" id="IPR023387">
    <property type="entry name" value="DUF1653-like_dom"/>
</dbReference>
<dbReference type="EMBL" id="DPVV01000448">
    <property type="protein sequence ID" value="HCL03384.1"/>
    <property type="molecule type" value="Genomic_DNA"/>
</dbReference>
<reference evidence="3 4" key="1">
    <citation type="journal article" date="2018" name="Nat. Biotechnol.">
        <title>A standardized bacterial taxonomy based on genome phylogeny substantially revises the tree of life.</title>
        <authorList>
            <person name="Parks D.H."/>
            <person name="Chuvochina M."/>
            <person name="Waite D.W."/>
            <person name="Rinke C."/>
            <person name="Skarshewski A."/>
            <person name="Chaumeil P.A."/>
            <person name="Hugenholtz P."/>
        </authorList>
    </citation>
    <scope>NUCLEOTIDE SEQUENCE [LARGE SCALE GENOMIC DNA]</scope>
    <source>
        <strain evidence="3">UBA11728</strain>
    </source>
</reference>
<feature type="domain" description="DUF1653" evidence="2">
    <location>
        <begin position="12"/>
        <end position="75"/>
    </location>
</feature>
<dbReference type="InterPro" id="IPR037135">
    <property type="entry name" value="DUF1653-like_dom_sf"/>
</dbReference>
<dbReference type="Proteomes" id="UP000262969">
    <property type="component" value="Unassembled WGS sequence"/>
</dbReference>
<dbReference type="Gene3D" id="2.30.30.320">
    <property type="entry name" value="DUF1653-like domain"/>
    <property type="match status" value="1"/>
</dbReference>
<proteinExistence type="predicted"/>
<organism evidence="3 4">
    <name type="scientific">Lachnoclostridium phytofermentans</name>
    <dbReference type="NCBI Taxonomy" id="66219"/>
    <lineage>
        <taxon>Bacteria</taxon>
        <taxon>Bacillati</taxon>
        <taxon>Bacillota</taxon>
        <taxon>Clostridia</taxon>
        <taxon>Lachnospirales</taxon>
        <taxon>Lachnospiraceae</taxon>
    </lineage>
</organism>
<dbReference type="Pfam" id="PF07866">
    <property type="entry name" value="DUF1653"/>
    <property type="match status" value="1"/>
</dbReference>
<dbReference type="AlphaFoldDB" id="A0A3D2X8X8"/>
<evidence type="ECO:0000259" key="2">
    <source>
        <dbReference type="Pfam" id="PF07866"/>
    </source>
</evidence>
<protein>
    <submittedName>
        <fullName evidence="3">DUF1653 domain-containing protein</fullName>
    </submittedName>
</protein>
<sequence>MLGQNIPQPGQLYQHFKGMLYQIITVAKHSETGEELVIYQALYGDFKTYARPLSMFLSEVDHEKYPNVSQQYRFTPISREELGNDARQNKDTGETSKALAMDNQKQDVTAQHLKDSDNLNLAVKEEQTKTEEGLKKDELHPEANLDLMAFLDANDCAEKLEILYSMKNRIDERTMGNIEIALDLPVSEESIEERIDIVKNKLQVMAKYENRRLR</sequence>
<comment type="caution">
    <text evidence="3">The sequence shown here is derived from an EMBL/GenBank/DDBJ whole genome shotgun (WGS) entry which is preliminary data.</text>
</comment>
<evidence type="ECO:0000313" key="3">
    <source>
        <dbReference type="EMBL" id="HCL03384.1"/>
    </source>
</evidence>
<evidence type="ECO:0000313" key="4">
    <source>
        <dbReference type="Proteomes" id="UP000262969"/>
    </source>
</evidence>
<evidence type="ECO:0000256" key="1">
    <source>
        <dbReference type="SAM" id="MobiDB-lite"/>
    </source>
</evidence>
<feature type="region of interest" description="Disordered" evidence="1">
    <location>
        <begin position="81"/>
        <end position="103"/>
    </location>
</feature>
<gene>
    <name evidence="3" type="ORF">DHW61_13420</name>
</gene>
<name>A0A3D2X8X8_9FIRM</name>
<feature type="compositionally biased region" description="Basic and acidic residues" evidence="1">
    <location>
        <begin position="81"/>
        <end position="94"/>
    </location>
</feature>
<accession>A0A3D2X8X8</accession>